<dbReference type="InterPro" id="IPR011707">
    <property type="entry name" value="Cu-oxidase-like_N"/>
</dbReference>
<evidence type="ECO:0000256" key="4">
    <source>
        <dbReference type="SAM" id="SignalP"/>
    </source>
</evidence>
<evidence type="ECO:0000259" key="5">
    <source>
        <dbReference type="Pfam" id="PF00394"/>
    </source>
</evidence>
<dbReference type="Pfam" id="PF07731">
    <property type="entry name" value="Cu-oxidase_2"/>
    <property type="match status" value="1"/>
</dbReference>
<feature type="domain" description="Plastocyanin-like" evidence="7">
    <location>
        <begin position="34"/>
        <end position="143"/>
    </location>
</feature>
<dbReference type="AlphaFoldDB" id="A0A1T4X6E5"/>
<dbReference type="PROSITE" id="PS00080">
    <property type="entry name" value="MULTICOPPER_OXIDASE2"/>
    <property type="match status" value="1"/>
</dbReference>
<dbReference type="Pfam" id="PF00394">
    <property type="entry name" value="Cu-oxidase"/>
    <property type="match status" value="1"/>
</dbReference>
<dbReference type="PANTHER" id="PTHR11709:SF394">
    <property type="entry name" value="FI03373P-RELATED"/>
    <property type="match status" value="1"/>
</dbReference>
<evidence type="ECO:0000313" key="8">
    <source>
        <dbReference type="EMBL" id="SKA85194.1"/>
    </source>
</evidence>
<dbReference type="EMBL" id="FUYE01000003">
    <property type="protein sequence ID" value="SKA85194.1"/>
    <property type="molecule type" value="Genomic_DNA"/>
</dbReference>
<dbReference type="PANTHER" id="PTHR11709">
    <property type="entry name" value="MULTI-COPPER OXIDASE"/>
    <property type="match status" value="1"/>
</dbReference>
<dbReference type="GO" id="GO:0005507">
    <property type="term" value="F:copper ion binding"/>
    <property type="evidence" value="ECO:0007669"/>
    <property type="project" value="InterPro"/>
</dbReference>
<organism evidence="8 9">
    <name type="scientific">Prosthecobacter debontii</name>
    <dbReference type="NCBI Taxonomy" id="48467"/>
    <lineage>
        <taxon>Bacteria</taxon>
        <taxon>Pseudomonadati</taxon>
        <taxon>Verrucomicrobiota</taxon>
        <taxon>Verrucomicrobiia</taxon>
        <taxon>Verrucomicrobiales</taxon>
        <taxon>Verrucomicrobiaceae</taxon>
        <taxon>Prosthecobacter</taxon>
    </lineage>
</organism>
<dbReference type="CDD" id="cd13896">
    <property type="entry name" value="CuRO_3_CopA"/>
    <property type="match status" value="1"/>
</dbReference>
<keyword evidence="9" id="KW-1185">Reference proteome</keyword>
<feature type="domain" description="Plastocyanin-like" evidence="5">
    <location>
        <begin position="153"/>
        <end position="309"/>
    </location>
</feature>
<dbReference type="SUPFAM" id="SSF49503">
    <property type="entry name" value="Cupredoxins"/>
    <property type="match status" value="3"/>
</dbReference>
<dbReference type="InterPro" id="IPR034279">
    <property type="entry name" value="CuRO_3_CopA"/>
</dbReference>
<accession>A0A1T4X6E5</accession>
<dbReference type="InterPro" id="IPR008972">
    <property type="entry name" value="Cupredoxin"/>
</dbReference>
<dbReference type="InterPro" id="IPR001117">
    <property type="entry name" value="Cu-oxidase_2nd"/>
</dbReference>
<reference evidence="9" key="1">
    <citation type="submission" date="2017-02" db="EMBL/GenBank/DDBJ databases">
        <authorList>
            <person name="Varghese N."/>
            <person name="Submissions S."/>
        </authorList>
    </citation>
    <scope>NUCLEOTIDE SEQUENCE [LARGE SCALE GENOMIC DNA]</scope>
    <source>
        <strain evidence="9">ATCC 700200</strain>
    </source>
</reference>
<dbReference type="Gene3D" id="2.60.40.420">
    <property type="entry name" value="Cupredoxins - blue copper proteins"/>
    <property type="match status" value="3"/>
</dbReference>
<protein>
    <submittedName>
        <fullName evidence="8">Copper-resistance protein, CopA family</fullName>
    </submittedName>
</protein>
<feature type="domain" description="Plastocyanin-like" evidence="6">
    <location>
        <begin position="459"/>
        <end position="569"/>
    </location>
</feature>
<dbReference type="OrthoDB" id="9757546at2"/>
<evidence type="ECO:0000256" key="2">
    <source>
        <dbReference type="ARBA" id="ARBA00023002"/>
    </source>
</evidence>
<evidence type="ECO:0000259" key="6">
    <source>
        <dbReference type="Pfam" id="PF07731"/>
    </source>
</evidence>
<evidence type="ECO:0000313" key="9">
    <source>
        <dbReference type="Proteomes" id="UP000190774"/>
    </source>
</evidence>
<dbReference type="GO" id="GO:0016491">
    <property type="term" value="F:oxidoreductase activity"/>
    <property type="evidence" value="ECO:0007669"/>
    <property type="project" value="UniProtKB-KW"/>
</dbReference>
<keyword evidence="4" id="KW-0732">Signal</keyword>
<keyword evidence="2" id="KW-0560">Oxidoreductase</keyword>
<dbReference type="Pfam" id="PF07732">
    <property type="entry name" value="Cu-oxidase_3"/>
    <property type="match status" value="1"/>
</dbReference>
<sequence length="754" mass="83942">MRYHFISALVWLVLLSSSSALWAKTVNYDLNLSEMTVSFGGKERRAMAINGSIPGPTLRFTEGDDAVLRVRNDLKESTSIHWHGLLVPNDQDGVPHVNMAPIEPGETREYRFRLRHGGTFWYHSHSVLQEQLGIYGSIVITPKGGERIKTDHDLVVMLSDWTNERPYDVLAQLRAGREWQQIKKGTAQTIVGAIQHDAWTDMVKRSMTRMPPMDFSDVGYDAFLANGQPATEFPAQPGATVRLRLINASASTYYHLDYAGGGMKIIAADGTDVQPVATGRFLFAIAETYDLLVKVPTKGGAWELRATAQDGTGHSSLFIGEGERHAAPDVPKPNVYKSHAMSGMSGMADMKGMDHSAMAGMGEGDMAAPEPAMDHSAMAGMKGMKGMSPTEPAMKPDVMANMKGMDHSTMPMPAMKNMPPMAGMQGMDDPERPDSPYEKLRALRSTEISDSRPLREYTFRLQGDMTRYVWTLDGKTFTEADTINVRRGEKVRFIFINDSMMHHPMHLHGHFFRLVTSAGNLSPMKHTVDVPPMTSRTIEFAADEPGDWMMHCHLLYHAEVGMMRVVHYEDAPTPSYMAHHPMKSLPLIGGPHDPKFFFGEGTLLSNMTEGTASVENNRNGLMVHWQSRLGNGSDTDYELGIDYDRFITSNLSAFASNEWSNGINDDRAMFGTRYLLPFLIQSQASVDTDGDFRFTVSKVFPITARFSLFGRAQYDTKARWETSAGAEYFLHKNLSLVGQYHNQYGLGAGVGFRF</sequence>
<evidence type="ECO:0000259" key="7">
    <source>
        <dbReference type="Pfam" id="PF07732"/>
    </source>
</evidence>
<keyword evidence="3" id="KW-0186">Copper</keyword>
<keyword evidence="1" id="KW-0479">Metal-binding</keyword>
<feature type="chain" id="PRO_5012527042" evidence="4">
    <location>
        <begin position="24"/>
        <end position="754"/>
    </location>
</feature>
<dbReference type="InterPro" id="IPR011706">
    <property type="entry name" value="Cu-oxidase_C"/>
</dbReference>
<evidence type="ECO:0000256" key="1">
    <source>
        <dbReference type="ARBA" id="ARBA00022723"/>
    </source>
</evidence>
<dbReference type="InterPro" id="IPR002355">
    <property type="entry name" value="Cu_oxidase_Cu_BS"/>
</dbReference>
<name>A0A1T4X6E5_9BACT</name>
<proteinExistence type="predicted"/>
<evidence type="ECO:0000256" key="3">
    <source>
        <dbReference type="ARBA" id="ARBA00023008"/>
    </source>
</evidence>
<feature type="signal peptide" evidence="4">
    <location>
        <begin position="1"/>
        <end position="23"/>
    </location>
</feature>
<dbReference type="Proteomes" id="UP000190774">
    <property type="component" value="Unassembled WGS sequence"/>
</dbReference>
<dbReference type="RefSeq" id="WP_078812318.1">
    <property type="nucleotide sequence ID" value="NZ_FUYE01000003.1"/>
</dbReference>
<gene>
    <name evidence="8" type="ORF">SAMN02745166_01112</name>
</gene>
<dbReference type="InterPro" id="IPR045087">
    <property type="entry name" value="Cu-oxidase_fam"/>
</dbReference>
<dbReference type="STRING" id="48467.SAMN02745166_01112"/>